<dbReference type="SUPFAM" id="SSF53850">
    <property type="entry name" value="Periplasmic binding protein-like II"/>
    <property type="match status" value="1"/>
</dbReference>
<accession>A0ABT2FBL8</accession>
<evidence type="ECO:0000256" key="2">
    <source>
        <dbReference type="ARBA" id="ARBA00023015"/>
    </source>
</evidence>
<keyword evidence="2" id="KW-0805">Transcription regulation</keyword>
<name>A0ABT2FBL8_9NEIS</name>
<dbReference type="RefSeq" id="WP_259291335.1">
    <property type="nucleotide sequence ID" value="NZ_JANUXW010000003.1"/>
</dbReference>
<evidence type="ECO:0000256" key="3">
    <source>
        <dbReference type="ARBA" id="ARBA00023125"/>
    </source>
</evidence>
<dbReference type="PROSITE" id="PS50931">
    <property type="entry name" value="HTH_LYSR"/>
    <property type="match status" value="1"/>
</dbReference>
<organism evidence="6 7">
    <name type="scientific">Neisseria montereyensis</name>
    <dbReference type="NCBI Taxonomy" id="2973938"/>
    <lineage>
        <taxon>Bacteria</taxon>
        <taxon>Pseudomonadati</taxon>
        <taxon>Pseudomonadota</taxon>
        <taxon>Betaproteobacteria</taxon>
        <taxon>Neisseriales</taxon>
        <taxon>Neisseriaceae</taxon>
        <taxon>Neisseria</taxon>
    </lineage>
</organism>
<evidence type="ECO:0000256" key="1">
    <source>
        <dbReference type="ARBA" id="ARBA00009437"/>
    </source>
</evidence>
<evidence type="ECO:0000313" key="7">
    <source>
        <dbReference type="Proteomes" id="UP001166947"/>
    </source>
</evidence>
<dbReference type="InterPro" id="IPR005119">
    <property type="entry name" value="LysR_subst-bd"/>
</dbReference>
<reference evidence="6" key="1">
    <citation type="submission" date="2022-08" db="EMBL/GenBank/DDBJ databases">
        <authorList>
            <person name="Volokhov D.V."/>
            <person name="Furtak V.A."/>
            <person name="Zagorodnyaya T.A."/>
        </authorList>
    </citation>
    <scope>NUCLEOTIDE SEQUENCE</scope>
    <source>
        <strain evidence="6">CSL10203-ORH2</strain>
    </source>
</reference>
<comment type="similarity">
    <text evidence="1">Belongs to the LysR transcriptional regulatory family.</text>
</comment>
<dbReference type="InterPro" id="IPR036388">
    <property type="entry name" value="WH-like_DNA-bd_sf"/>
</dbReference>
<dbReference type="EMBL" id="JANUXW010000003">
    <property type="protein sequence ID" value="MCS4533522.1"/>
    <property type="molecule type" value="Genomic_DNA"/>
</dbReference>
<gene>
    <name evidence="6" type="ORF">NXS09_04320</name>
</gene>
<evidence type="ECO:0000259" key="5">
    <source>
        <dbReference type="PROSITE" id="PS50931"/>
    </source>
</evidence>
<dbReference type="Gene3D" id="1.10.10.10">
    <property type="entry name" value="Winged helix-like DNA-binding domain superfamily/Winged helix DNA-binding domain"/>
    <property type="match status" value="1"/>
</dbReference>
<reference evidence="6" key="2">
    <citation type="journal article" date="2023" name="Curr. Microbiol.">
        <title>Neisseria montereyensis sp. nov., Isolated from Oropharynx of California Sea Lion (Zalophus californianus): Genomic, Phylogenetic, and Phenotypic Study.</title>
        <authorList>
            <person name="Volokhov D.V."/>
            <person name="Zagorodnyaya T.A."/>
            <person name="Furtak V.A."/>
            <person name="Nattanmai G."/>
            <person name="Randall L."/>
            <person name="Jose S."/>
            <person name="Gao Y."/>
            <person name="Gulland F.M."/>
            <person name="Eisenberg T."/>
            <person name="Delmonte P."/>
            <person name="Blom J."/>
            <person name="Mitchell K.K."/>
        </authorList>
    </citation>
    <scope>NUCLEOTIDE SEQUENCE</scope>
    <source>
        <strain evidence="6">CSL10203-ORH2</strain>
    </source>
</reference>
<keyword evidence="3" id="KW-0238">DNA-binding</keyword>
<dbReference type="InterPro" id="IPR058163">
    <property type="entry name" value="LysR-type_TF_proteobact-type"/>
</dbReference>
<proteinExistence type="inferred from homology"/>
<protein>
    <submittedName>
        <fullName evidence="6">LysR family transcriptional regulator</fullName>
    </submittedName>
</protein>
<dbReference type="CDD" id="cd08422">
    <property type="entry name" value="PBP2_CrgA_like"/>
    <property type="match status" value="1"/>
</dbReference>
<dbReference type="PANTHER" id="PTHR30537">
    <property type="entry name" value="HTH-TYPE TRANSCRIPTIONAL REGULATOR"/>
    <property type="match status" value="1"/>
</dbReference>
<evidence type="ECO:0000256" key="4">
    <source>
        <dbReference type="ARBA" id="ARBA00023163"/>
    </source>
</evidence>
<evidence type="ECO:0000313" key="6">
    <source>
        <dbReference type="EMBL" id="MCS4533522.1"/>
    </source>
</evidence>
<feature type="domain" description="HTH lysR-type" evidence="5">
    <location>
        <begin position="1"/>
        <end position="59"/>
    </location>
</feature>
<dbReference type="InterPro" id="IPR036390">
    <property type="entry name" value="WH_DNA-bd_sf"/>
</dbReference>
<dbReference type="PANTHER" id="PTHR30537:SF35">
    <property type="entry name" value="TRANSCRIPTIONAL REGULATORY PROTEIN"/>
    <property type="match status" value="1"/>
</dbReference>
<dbReference type="SUPFAM" id="SSF46785">
    <property type="entry name" value="Winged helix' DNA-binding domain"/>
    <property type="match status" value="1"/>
</dbReference>
<comment type="caution">
    <text evidence="6">The sequence shown here is derived from an EMBL/GenBank/DDBJ whole genome shotgun (WGS) entry which is preliminary data.</text>
</comment>
<dbReference type="Pfam" id="PF03466">
    <property type="entry name" value="LysR_substrate"/>
    <property type="match status" value="1"/>
</dbReference>
<sequence length="311" mass="34764">MDTFLSMKVFRQVVENGSFTKAADRMDLSAAMVSKHVRHLEESIGAKLLLRNTRSLSLTEAGNEYFRQCAYALDTLEQAAQKAASGVAHAQGLLRITAPVWFASPMFSQWLTEYAELYPDITLEVELDNRHSDLVGEGFDLALRASDFPASSLIVRRLGTIHMLLCASADFIARHGLPRTISEAENCPAVLPSYADMRIKTLYPNQDTQKSKGEDIHLKPVFSSNNSTMVHQMILAGLGIGYVPDCLVYNDLDTGKLIRLLPGYQMPSHPLYAAYADRQYLSAKVRSFIDFISVKLKQPYSQHCHENENKS</sequence>
<dbReference type="InterPro" id="IPR000847">
    <property type="entry name" value="LysR_HTH_N"/>
</dbReference>
<dbReference type="Proteomes" id="UP001166947">
    <property type="component" value="Unassembled WGS sequence"/>
</dbReference>
<dbReference type="Pfam" id="PF00126">
    <property type="entry name" value="HTH_1"/>
    <property type="match status" value="1"/>
</dbReference>
<keyword evidence="7" id="KW-1185">Reference proteome</keyword>
<keyword evidence="4" id="KW-0804">Transcription</keyword>
<dbReference type="Gene3D" id="3.40.190.290">
    <property type="match status" value="1"/>
</dbReference>